<reference evidence="1 2" key="1">
    <citation type="submission" date="2021-02" db="EMBL/GenBank/DDBJ databases">
        <title>Characterization of Marinitoga sp. nov. str. BP5-C20A.</title>
        <authorList>
            <person name="Erauso G."/>
            <person name="Postec A."/>
        </authorList>
    </citation>
    <scope>NUCLEOTIDE SEQUENCE [LARGE SCALE GENOMIC DNA]</scope>
    <source>
        <strain evidence="1 2">BP5-C20A</strain>
    </source>
</reference>
<gene>
    <name evidence="1" type="ORF">JRV97_04590</name>
</gene>
<organism evidence="1 2">
    <name type="scientific">Marinitoga aeolica</name>
    <dbReference type="NCBI Taxonomy" id="2809031"/>
    <lineage>
        <taxon>Bacteria</taxon>
        <taxon>Thermotogati</taxon>
        <taxon>Thermotogota</taxon>
        <taxon>Thermotogae</taxon>
        <taxon>Petrotogales</taxon>
        <taxon>Petrotogaceae</taxon>
        <taxon>Marinitoga</taxon>
    </lineage>
</organism>
<evidence type="ECO:0000313" key="1">
    <source>
        <dbReference type="EMBL" id="WGS65832.1"/>
    </source>
</evidence>
<proteinExistence type="predicted"/>
<keyword evidence="2" id="KW-1185">Reference proteome</keyword>
<evidence type="ECO:0000313" key="2">
    <source>
        <dbReference type="Proteomes" id="UP001232493"/>
    </source>
</evidence>
<dbReference type="Proteomes" id="UP001232493">
    <property type="component" value="Chromosome"/>
</dbReference>
<protein>
    <submittedName>
        <fullName evidence="1">Uncharacterized protein</fullName>
    </submittedName>
</protein>
<dbReference type="EMBL" id="CP069362">
    <property type="protein sequence ID" value="WGS65832.1"/>
    <property type="molecule type" value="Genomic_DNA"/>
</dbReference>
<accession>A0ABY8PT87</accession>
<name>A0ABY8PT87_9BACT</name>
<dbReference type="RefSeq" id="WP_281000640.1">
    <property type="nucleotide sequence ID" value="NZ_CP069362.1"/>
</dbReference>
<sequence length="72" mass="7329">MNALYLTSGVNNSSYSTTNNKIYGNGNNQTTVDAGQSYSEQLNSAIGIYGASTMSGTGGGAAISAELLKLSK</sequence>